<evidence type="ECO:0000256" key="1">
    <source>
        <dbReference type="SAM" id="SignalP"/>
    </source>
</evidence>
<reference evidence="2 3" key="1">
    <citation type="journal article" date="2023" name="IMA Fungus">
        <title>Comparative genomic study of the Penicillium genus elucidates a diverse pangenome and 15 lateral gene transfer events.</title>
        <authorList>
            <person name="Petersen C."/>
            <person name="Sorensen T."/>
            <person name="Nielsen M.R."/>
            <person name="Sondergaard T.E."/>
            <person name="Sorensen J.L."/>
            <person name="Fitzpatrick D.A."/>
            <person name="Frisvad J.C."/>
            <person name="Nielsen K.L."/>
        </authorList>
    </citation>
    <scope>NUCLEOTIDE SEQUENCE [LARGE SCALE GENOMIC DNA]</scope>
    <source>
        <strain evidence="2 3">IBT 3361</strain>
    </source>
</reference>
<keyword evidence="3" id="KW-1185">Reference proteome</keyword>
<protein>
    <recommendedName>
        <fullName evidence="4">Lysine-specific metallo-endopeptidase domain-containing protein</fullName>
    </recommendedName>
</protein>
<organism evidence="2 3">
    <name type="scientific">Penicillium chrysogenum</name>
    <name type="common">Penicillium notatum</name>
    <dbReference type="NCBI Taxonomy" id="5076"/>
    <lineage>
        <taxon>Eukaryota</taxon>
        <taxon>Fungi</taxon>
        <taxon>Dikarya</taxon>
        <taxon>Ascomycota</taxon>
        <taxon>Pezizomycotina</taxon>
        <taxon>Eurotiomycetes</taxon>
        <taxon>Eurotiomycetidae</taxon>
        <taxon>Eurotiales</taxon>
        <taxon>Aspergillaceae</taxon>
        <taxon>Penicillium</taxon>
        <taxon>Penicillium chrysogenum species complex</taxon>
    </lineage>
</organism>
<feature type="signal peptide" evidence="1">
    <location>
        <begin position="1"/>
        <end position="19"/>
    </location>
</feature>
<feature type="chain" id="PRO_5046104668" description="Lysine-specific metallo-endopeptidase domain-containing protein" evidence="1">
    <location>
        <begin position="20"/>
        <end position="320"/>
    </location>
</feature>
<proteinExistence type="predicted"/>
<dbReference type="EMBL" id="JAPVEB010000002">
    <property type="protein sequence ID" value="KAJ5275500.1"/>
    <property type="molecule type" value="Genomic_DNA"/>
</dbReference>
<dbReference type="Proteomes" id="UP001220256">
    <property type="component" value="Unassembled WGS sequence"/>
</dbReference>
<name>A0ABQ8WSA6_PENCH</name>
<sequence>MYSNFTIMLWLLLMPSIIAVPTIDALFKLKKNEAGSNTDSLSSCAKYLDKILPRWLAETSDIVDAGLQVFTDAGSSTDSPTRTVARDFLQTYFYIKVTETAKVKVVKDSIKVVRTFLDREPLKRGTPHFYYGDTWLERVSRSDVAWDSNGNDLMELDVDRVTLHPTTFKGVRAYKDDLFWTNPNTNMQETTGRVPYWSPDLASFLFDSNYDGRTYCAPGNGGLGVTQEITKPATMTFCPLAFEYDLNTEVLGENKPLARMSITKVIPRSATLYHELIHLAVDEWSKMQTALKKPNGTPSKKEEEKNGQYWDGMKYQDIMR</sequence>
<evidence type="ECO:0008006" key="4">
    <source>
        <dbReference type="Google" id="ProtNLM"/>
    </source>
</evidence>
<evidence type="ECO:0000313" key="3">
    <source>
        <dbReference type="Proteomes" id="UP001220256"/>
    </source>
</evidence>
<evidence type="ECO:0000313" key="2">
    <source>
        <dbReference type="EMBL" id="KAJ5275500.1"/>
    </source>
</evidence>
<accession>A0ABQ8WSA6</accession>
<gene>
    <name evidence="2" type="ORF">N7505_004045</name>
</gene>
<comment type="caution">
    <text evidence="2">The sequence shown here is derived from an EMBL/GenBank/DDBJ whole genome shotgun (WGS) entry which is preliminary data.</text>
</comment>
<keyword evidence="1" id="KW-0732">Signal</keyword>